<evidence type="ECO:0000256" key="5">
    <source>
        <dbReference type="ARBA" id="ARBA00023136"/>
    </source>
</evidence>
<dbReference type="PANTHER" id="PTHR19957">
    <property type="entry name" value="SYNTAXIN"/>
    <property type="match status" value="1"/>
</dbReference>
<dbReference type="Pfam" id="PF05739">
    <property type="entry name" value="SNARE"/>
    <property type="match status" value="1"/>
</dbReference>
<keyword evidence="3 7" id="KW-0812">Transmembrane</keyword>
<evidence type="ECO:0000256" key="4">
    <source>
        <dbReference type="ARBA" id="ARBA00022989"/>
    </source>
</evidence>
<comment type="caution">
    <text evidence="9">The sequence shown here is derived from an EMBL/GenBank/DDBJ whole genome shotgun (WGS) entry which is preliminary data.</text>
</comment>
<feature type="domain" description="T-SNARE coiled-coil homology" evidence="8">
    <location>
        <begin position="174"/>
        <end position="236"/>
    </location>
</feature>
<dbReference type="GeneID" id="90038084"/>
<protein>
    <submittedName>
        <fullName evidence="9">t-SNARE</fullName>
    </submittedName>
</protein>
<evidence type="ECO:0000256" key="1">
    <source>
        <dbReference type="ARBA" id="ARBA00004211"/>
    </source>
</evidence>
<comment type="subcellular location">
    <subcellularLocation>
        <location evidence="1">Membrane</location>
        <topology evidence="1">Single-pass type IV membrane protein</topology>
    </subcellularLocation>
</comment>
<dbReference type="RefSeq" id="XP_064768530.1">
    <property type="nucleotide sequence ID" value="XM_064912572.1"/>
</dbReference>
<dbReference type="InterPro" id="IPR045242">
    <property type="entry name" value="Syntaxin"/>
</dbReference>
<dbReference type="InterPro" id="IPR010989">
    <property type="entry name" value="SNARE"/>
</dbReference>
<dbReference type="InterPro" id="IPR000727">
    <property type="entry name" value="T_SNARE_dom"/>
</dbReference>
<dbReference type="SUPFAM" id="SSF47661">
    <property type="entry name" value="t-snare proteins"/>
    <property type="match status" value="1"/>
</dbReference>
<evidence type="ECO:0000259" key="8">
    <source>
        <dbReference type="PROSITE" id="PS50192"/>
    </source>
</evidence>
<proteinExistence type="inferred from homology"/>
<dbReference type="SMART" id="SM00503">
    <property type="entry name" value="SynN"/>
    <property type="match status" value="1"/>
</dbReference>
<keyword evidence="10" id="KW-1185">Reference proteome</keyword>
<feature type="coiled-coil region" evidence="6">
    <location>
        <begin position="174"/>
        <end position="218"/>
    </location>
</feature>
<sequence>MHDVSNNYQQQSDLEMSRFFADVDELKQGIVVFEANTAKVEGMQRQMLDSIADPTESTALQREIDSLTARSASMARQLKDNIRSLESRSMRDSTKALQVGALKKMFLDSLQNYHMTESSFRQRLRANVERQLRIIEPDASEAEIRDAVDNGGATQVFSQALLSSDRTGQARSALEEARNRHQEIQRIEQTMKEVALLMEQLMEQVEVQGQELEEIDDKQYEVTEQIETGNVHLGKAKDSARAARKKKWICLAIVVVIIIIIVIALLVKFVGKKSSSN</sequence>
<keyword evidence="6" id="KW-0175">Coiled coil</keyword>
<comment type="similarity">
    <text evidence="2">Belongs to the syntaxin family.</text>
</comment>
<dbReference type="EMBL" id="JBBJBU010000005">
    <property type="protein sequence ID" value="KAK7205497.1"/>
    <property type="molecule type" value="Genomic_DNA"/>
</dbReference>
<reference evidence="9 10" key="1">
    <citation type="submission" date="2024-03" db="EMBL/GenBank/DDBJ databases">
        <title>Genome-scale model development and genomic sequencing of the oleaginous clade Lipomyces.</title>
        <authorList>
            <consortium name="Lawrence Berkeley National Laboratory"/>
            <person name="Czajka J.J."/>
            <person name="Han Y."/>
            <person name="Kim J."/>
            <person name="Mondo S.J."/>
            <person name="Hofstad B.A."/>
            <person name="Robles A."/>
            <person name="Haridas S."/>
            <person name="Riley R."/>
            <person name="LaButti K."/>
            <person name="Pangilinan J."/>
            <person name="Andreopoulos W."/>
            <person name="Lipzen A."/>
            <person name="Yan J."/>
            <person name="Wang M."/>
            <person name="Ng V."/>
            <person name="Grigoriev I.V."/>
            <person name="Spatafora J.W."/>
            <person name="Magnuson J.K."/>
            <person name="Baker S.E."/>
            <person name="Pomraning K.R."/>
        </authorList>
    </citation>
    <scope>NUCLEOTIDE SEQUENCE [LARGE SCALE GENOMIC DNA]</scope>
    <source>
        <strain evidence="9 10">Phaff 52-87</strain>
    </source>
</reference>
<dbReference type="Proteomes" id="UP001498771">
    <property type="component" value="Unassembled WGS sequence"/>
</dbReference>
<keyword evidence="4 7" id="KW-1133">Transmembrane helix</keyword>
<gene>
    <name evidence="9" type="ORF">BZA70DRAFT_278271</name>
</gene>
<dbReference type="PROSITE" id="PS50192">
    <property type="entry name" value="T_SNARE"/>
    <property type="match status" value="1"/>
</dbReference>
<keyword evidence="5 7" id="KW-0472">Membrane</keyword>
<dbReference type="PANTHER" id="PTHR19957:SF307">
    <property type="entry name" value="PROTEIN SSO1-RELATED"/>
    <property type="match status" value="1"/>
</dbReference>
<evidence type="ECO:0000256" key="2">
    <source>
        <dbReference type="ARBA" id="ARBA00009063"/>
    </source>
</evidence>
<accession>A0ABR1F6Q7</accession>
<feature type="transmembrane region" description="Helical" evidence="7">
    <location>
        <begin position="248"/>
        <end position="271"/>
    </location>
</feature>
<organism evidence="9 10">
    <name type="scientific">Myxozyma melibiosi</name>
    <dbReference type="NCBI Taxonomy" id="54550"/>
    <lineage>
        <taxon>Eukaryota</taxon>
        <taxon>Fungi</taxon>
        <taxon>Dikarya</taxon>
        <taxon>Ascomycota</taxon>
        <taxon>Saccharomycotina</taxon>
        <taxon>Lipomycetes</taxon>
        <taxon>Lipomycetales</taxon>
        <taxon>Lipomycetaceae</taxon>
        <taxon>Myxozyma</taxon>
    </lineage>
</organism>
<evidence type="ECO:0000256" key="7">
    <source>
        <dbReference type="SAM" id="Phobius"/>
    </source>
</evidence>
<dbReference type="Pfam" id="PF00804">
    <property type="entry name" value="Syntaxin"/>
    <property type="match status" value="1"/>
</dbReference>
<evidence type="ECO:0000256" key="3">
    <source>
        <dbReference type="ARBA" id="ARBA00022692"/>
    </source>
</evidence>
<name>A0ABR1F6Q7_9ASCO</name>
<dbReference type="Gene3D" id="1.20.58.70">
    <property type="match status" value="1"/>
</dbReference>
<evidence type="ECO:0000256" key="6">
    <source>
        <dbReference type="SAM" id="Coils"/>
    </source>
</evidence>
<evidence type="ECO:0000313" key="9">
    <source>
        <dbReference type="EMBL" id="KAK7205497.1"/>
    </source>
</evidence>
<evidence type="ECO:0000313" key="10">
    <source>
        <dbReference type="Proteomes" id="UP001498771"/>
    </source>
</evidence>
<dbReference type="InterPro" id="IPR006011">
    <property type="entry name" value="Syntaxin_N"/>
</dbReference>